<name>A0A507BZL3_9FUNG</name>
<dbReference type="RefSeq" id="XP_031025398.1">
    <property type="nucleotide sequence ID" value="XM_031168626.1"/>
</dbReference>
<dbReference type="GeneID" id="42003923"/>
<evidence type="ECO:0000256" key="1">
    <source>
        <dbReference type="SAM" id="Phobius"/>
    </source>
</evidence>
<dbReference type="OrthoDB" id="9991036at2759"/>
<reference evidence="2 3" key="1">
    <citation type="journal article" date="2019" name="Sci. Rep.">
        <title>Comparative genomics of chytrid fungi reveal insights into the obligate biotrophic and pathogenic lifestyle of Synchytrium endobioticum.</title>
        <authorList>
            <person name="van de Vossenberg B.T.L.H."/>
            <person name="Warris S."/>
            <person name="Nguyen H.D.T."/>
            <person name="van Gent-Pelzer M.P.E."/>
            <person name="Joly D.L."/>
            <person name="van de Geest H.C."/>
            <person name="Bonants P.J.M."/>
            <person name="Smith D.S."/>
            <person name="Levesque C.A."/>
            <person name="van der Lee T.A.J."/>
        </authorList>
    </citation>
    <scope>NUCLEOTIDE SEQUENCE [LARGE SCALE GENOMIC DNA]</scope>
    <source>
        <strain evidence="2 3">JEL517</strain>
    </source>
</reference>
<gene>
    <name evidence="2" type="ORF">SmJEL517_g02698</name>
</gene>
<dbReference type="Gene3D" id="3.40.50.150">
    <property type="entry name" value="Vaccinia Virus protein VP39"/>
    <property type="match status" value="1"/>
</dbReference>
<organism evidence="2 3">
    <name type="scientific">Synchytrium microbalum</name>
    <dbReference type="NCBI Taxonomy" id="1806994"/>
    <lineage>
        <taxon>Eukaryota</taxon>
        <taxon>Fungi</taxon>
        <taxon>Fungi incertae sedis</taxon>
        <taxon>Chytridiomycota</taxon>
        <taxon>Chytridiomycota incertae sedis</taxon>
        <taxon>Chytridiomycetes</taxon>
        <taxon>Synchytriales</taxon>
        <taxon>Synchytriaceae</taxon>
        <taxon>Synchytrium</taxon>
    </lineage>
</organism>
<evidence type="ECO:0008006" key="4">
    <source>
        <dbReference type="Google" id="ProtNLM"/>
    </source>
</evidence>
<dbReference type="EMBL" id="QEAO01000012">
    <property type="protein sequence ID" value="TPX34720.1"/>
    <property type="molecule type" value="Genomic_DNA"/>
</dbReference>
<sequence>MLQNSLGRNATRMMGRLPTRTVVMVVGLIVLVFGFMFLYSDNSGTSKPHLDIPTNKLKSISNDHDERENAFSHIYKNQIWGDGESRSGSGSYMSATVNVRKFLAIVFQIFRVRSWLDSPCGDCHWQWNITGFDKIEYTGLDIVGDVILADGRKHSQRPNMRFLHMDAAVDNLPPSMDVILCRDMIQHLPMTAGRAAVANFERSGAKYLVTNFHSANIIPETGGNKKITPGEFYYVDVMKAPFNFPPPLMYVLDGEDRKANEPPNFKMVGIWKLPALDQGNGTSILPINMKALEDQTVIVLDQSLVKPLQEMDVPYANHYS</sequence>
<keyword evidence="1" id="KW-1133">Transmembrane helix</keyword>
<proteinExistence type="predicted"/>
<comment type="caution">
    <text evidence="2">The sequence shown here is derived from an EMBL/GenBank/DDBJ whole genome shotgun (WGS) entry which is preliminary data.</text>
</comment>
<keyword evidence="1" id="KW-0812">Transmembrane</keyword>
<keyword evidence="1" id="KW-0472">Membrane</keyword>
<dbReference type="AlphaFoldDB" id="A0A507BZL3"/>
<evidence type="ECO:0000313" key="2">
    <source>
        <dbReference type="EMBL" id="TPX34720.1"/>
    </source>
</evidence>
<accession>A0A507BZL3</accession>
<protein>
    <recommendedName>
        <fullName evidence="4">Methyltransferase type 11 domain-containing protein</fullName>
    </recommendedName>
</protein>
<evidence type="ECO:0000313" key="3">
    <source>
        <dbReference type="Proteomes" id="UP000319731"/>
    </source>
</evidence>
<keyword evidence="3" id="KW-1185">Reference proteome</keyword>
<dbReference type="InterPro" id="IPR029063">
    <property type="entry name" value="SAM-dependent_MTases_sf"/>
</dbReference>
<dbReference type="SUPFAM" id="SSF53335">
    <property type="entry name" value="S-adenosyl-L-methionine-dependent methyltransferases"/>
    <property type="match status" value="1"/>
</dbReference>
<dbReference type="Proteomes" id="UP000319731">
    <property type="component" value="Unassembled WGS sequence"/>
</dbReference>
<feature type="transmembrane region" description="Helical" evidence="1">
    <location>
        <begin position="21"/>
        <end position="39"/>
    </location>
</feature>